<proteinExistence type="predicted"/>
<evidence type="ECO:0000313" key="1">
    <source>
        <dbReference type="EMBL" id="KAL3570240.1"/>
    </source>
</evidence>
<name>A0ACC4AVP2_POPAL</name>
<accession>A0ACC4AVP2</accession>
<organism evidence="1 2">
    <name type="scientific">Populus alba</name>
    <name type="common">White poplar</name>
    <dbReference type="NCBI Taxonomy" id="43335"/>
    <lineage>
        <taxon>Eukaryota</taxon>
        <taxon>Viridiplantae</taxon>
        <taxon>Streptophyta</taxon>
        <taxon>Embryophyta</taxon>
        <taxon>Tracheophyta</taxon>
        <taxon>Spermatophyta</taxon>
        <taxon>Magnoliopsida</taxon>
        <taxon>eudicotyledons</taxon>
        <taxon>Gunneridae</taxon>
        <taxon>Pentapetalae</taxon>
        <taxon>rosids</taxon>
        <taxon>fabids</taxon>
        <taxon>Malpighiales</taxon>
        <taxon>Salicaceae</taxon>
        <taxon>Saliceae</taxon>
        <taxon>Populus</taxon>
    </lineage>
</organism>
<protein>
    <submittedName>
        <fullName evidence="1">Uncharacterized protein</fullName>
    </submittedName>
</protein>
<gene>
    <name evidence="1" type="ORF">D5086_027489</name>
</gene>
<keyword evidence="2" id="KW-1185">Reference proteome</keyword>
<evidence type="ECO:0000313" key="2">
    <source>
        <dbReference type="Proteomes" id="UP000309997"/>
    </source>
</evidence>
<comment type="caution">
    <text evidence="1">The sequence shown here is derived from an EMBL/GenBank/DDBJ whole genome shotgun (WGS) entry which is preliminary data.</text>
</comment>
<sequence>MRTFHYFWCQNCQRTLRFTSLNRLEIFCPHCFREINHELDVSRPRLIADLSGLEPSPGARLLDSLAQMLDPPTRLQDADFGRTIRWVPGSANGPWITLQFVDPPSRRRPAIAAPQPVVPPSNTDNNRSHIDNFGNDEDDLLSQDTTHTELLGPPPAPVSAIEALPVVKITEQHLMNDMHCPVCKEIFEVGGDVMELPCKHLYHSDCIVRWLNLHNTCPVCRYELCDESDKDLPGENAEFFDFEELTNSINWLRNQLHSLQPIRAFSDWAQRCLDFLDSRVHTTSRGGSLPLLTWDLDGGINRKPALGGVLGAFFYSEFQMPPSFKAVHISLTIESFLRQQHLLVASLVIVRPTKMATNFGLSVLFISFCSLFSPTLSSITSNEIDSWCNKTPHPEPCKYSMKQNPNPFIPNQEFESRKVAIQSALQSALTAQNHHQRLWPSLRNEKEKNAWKHCLNFYNKTIDELILALDSNIKSTNFDTQTWLSAASTYLESCKDTINDLGVSDSMLPLMMSNNVSKLITNSLALHNKASSVFPQTYQDDFPTWVKASDRKLLQEPSPASPDLVVAQDGSGDYSNIKAALEAAEKSSGNGRFVIYIKSGVYKEYLEIGKKLENIMLVGDGMTKTIITGNKRLGGDVDTFHTATVGWLEWNGSFALNTLYYGEYKNTGPGASTSGRVKWPGYKVITSAEEASEFTVTNFIGGRSWLPATGVLFAAGL</sequence>
<dbReference type="Proteomes" id="UP000309997">
    <property type="component" value="Unassembled WGS sequence"/>
</dbReference>
<reference evidence="1 2" key="1">
    <citation type="journal article" date="2024" name="Plant Biotechnol. J.">
        <title>Genome and CRISPR/Cas9 system of a widespread forest tree (Populus alba) in the world.</title>
        <authorList>
            <person name="Liu Y.J."/>
            <person name="Jiang P.F."/>
            <person name="Han X.M."/>
            <person name="Li X.Y."/>
            <person name="Wang H.M."/>
            <person name="Wang Y.J."/>
            <person name="Wang X.X."/>
            <person name="Zeng Q.Y."/>
        </authorList>
    </citation>
    <scope>NUCLEOTIDE SEQUENCE [LARGE SCALE GENOMIC DNA]</scope>
    <source>
        <strain evidence="2">cv. PAL-ZL1</strain>
    </source>
</reference>
<dbReference type="EMBL" id="RCHU02000015">
    <property type="protein sequence ID" value="KAL3570240.1"/>
    <property type="molecule type" value="Genomic_DNA"/>
</dbReference>